<accession>A0A285E7I3</accession>
<keyword evidence="2" id="KW-1185">Reference proteome</keyword>
<dbReference type="OrthoDB" id="5517693at2"/>
<gene>
    <name evidence="1" type="ORF">SAMN06893097_101701</name>
</gene>
<reference evidence="1 2" key="1">
    <citation type="submission" date="2017-09" db="EMBL/GenBank/DDBJ databases">
        <authorList>
            <person name="Ehlers B."/>
            <person name="Leendertz F.H."/>
        </authorList>
    </citation>
    <scope>NUCLEOTIDE SEQUENCE [LARGE SCALE GENOMIC DNA]</scope>
    <source>
        <strain evidence="1 2">DSM 46844</strain>
    </source>
</reference>
<proteinExistence type="predicted"/>
<organism evidence="1 2">
    <name type="scientific">Geodermatophilus sabuli</name>
    <dbReference type="NCBI Taxonomy" id="1564158"/>
    <lineage>
        <taxon>Bacteria</taxon>
        <taxon>Bacillati</taxon>
        <taxon>Actinomycetota</taxon>
        <taxon>Actinomycetes</taxon>
        <taxon>Geodermatophilales</taxon>
        <taxon>Geodermatophilaceae</taxon>
        <taxon>Geodermatophilus</taxon>
    </lineage>
</organism>
<protein>
    <submittedName>
        <fullName evidence="1">Transcriptional regulator, AbiEi antitoxin, Type IV TA system</fullName>
    </submittedName>
</protein>
<dbReference type="Proteomes" id="UP000219514">
    <property type="component" value="Unassembled WGS sequence"/>
</dbReference>
<dbReference type="RefSeq" id="WP_097204377.1">
    <property type="nucleotide sequence ID" value="NZ_JACHXB010000001.1"/>
</dbReference>
<evidence type="ECO:0000313" key="2">
    <source>
        <dbReference type="Proteomes" id="UP000219514"/>
    </source>
</evidence>
<name>A0A285E7I3_9ACTN</name>
<sequence>MDSSLPPDLVLRRRALAEGWSDDELVRSLQRGDLTRLRPGAHLSEVPSDPLLRHRYLVTATLAALRRPAVVSHQSAAVLHGWPLWGVPLDQMHVTRRPPSSSEVGRHLRCHVTRLDDEDVVTVAGMPVTHPARTALDLARTLSFEPAVVALDAAMRPGGVPRAEVRRRLADARGTPGSRAAARAAGWGVVRWTWPDLTPQVLGPRVQRALDRGWRRRG</sequence>
<dbReference type="AlphaFoldDB" id="A0A285E7I3"/>
<dbReference type="EMBL" id="OBDO01000001">
    <property type="protein sequence ID" value="SNX94900.1"/>
    <property type="molecule type" value="Genomic_DNA"/>
</dbReference>
<evidence type="ECO:0000313" key="1">
    <source>
        <dbReference type="EMBL" id="SNX94900.1"/>
    </source>
</evidence>